<name>A0ABC9TS87_CLOSY</name>
<evidence type="ECO:0000313" key="2">
    <source>
        <dbReference type="Proteomes" id="UP000016491"/>
    </source>
</evidence>
<evidence type="ECO:0000313" key="1">
    <source>
        <dbReference type="EMBL" id="ERI74109.1"/>
    </source>
</evidence>
<dbReference type="RefSeq" id="WP_002570096.1">
    <property type="nucleotide sequence ID" value="NZ_KE992859.1"/>
</dbReference>
<gene>
    <name evidence="1" type="ORF">CLOSYM_04367</name>
</gene>
<dbReference type="Proteomes" id="UP000016491">
    <property type="component" value="Unassembled WGS sequence"/>
</dbReference>
<reference evidence="1 2" key="1">
    <citation type="submission" date="2013-07" db="EMBL/GenBank/DDBJ databases">
        <authorList>
            <person name="Weinstock G."/>
            <person name="Sodergren E."/>
            <person name="Wylie T."/>
            <person name="Fulton L."/>
            <person name="Fulton R."/>
            <person name="Fronick C."/>
            <person name="O'Laughlin M."/>
            <person name="Godfrey J."/>
            <person name="Miner T."/>
            <person name="Herter B."/>
            <person name="Appelbaum E."/>
            <person name="Cordes M."/>
            <person name="Lek S."/>
            <person name="Wollam A."/>
            <person name="Pepin K.H."/>
            <person name="Palsikar V.B."/>
            <person name="Mitreva M."/>
            <person name="Wilson R.K."/>
        </authorList>
    </citation>
    <scope>NUCLEOTIDE SEQUENCE [LARGE SCALE GENOMIC DNA]</scope>
    <source>
        <strain evidence="1 2">ATCC 14940</strain>
    </source>
</reference>
<comment type="caution">
    <text evidence="1">The sequence shown here is derived from an EMBL/GenBank/DDBJ whole genome shotgun (WGS) entry which is preliminary data.</text>
</comment>
<evidence type="ECO:0008006" key="3">
    <source>
        <dbReference type="Google" id="ProtNLM"/>
    </source>
</evidence>
<dbReference type="EMBL" id="AWSU01000344">
    <property type="protein sequence ID" value="ERI74109.1"/>
    <property type="molecule type" value="Genomic_DNA"/>
</dbReference>
<dbReference type="AlphaFoldDB" id="A0ABC9TS87"/>
<sequence length="106" mass="12038">MVIIDGKIAVSVCRLGENNVYSYALVVRPDTIPTWGQDCYYYDIHGHAVLFDEPEEGCSYARNETLVLLPYTMLEALYEDVEGTDWVEAEDSPFTEVYSEMEAKIA</sequence>
<accession>A0ABC9TS87</accession>
<proteinExistence type="predicted"/>
<organism evidence="1 2">
    <name type="scientific">[Clostridium] symbiosum ATCC 14940</name>
    <dbReference type="NCBI Taxonomy" id="411472"/>
    <lineage>
        <taxon>Bacteria</taxon>
        <taxon>Bacillati</taxon>
        <taxon>Bacillota</taxon>
        <taxon>Clostridia</taxon>
        <taxon>Lachnospirales</taxon>
        <taxon>Lachnospiraceae</taxon>
        <taxon>Otoolea</taxon>
    </lineage>
</organism>
<protein>
    <recommendedName>
        <fullName evidence="3">Large polyvalent protein associated domain-containing protein</fullName>
    </recommendedName>
</protein>